<accession>A0ABU0X7U2</accession>
<comment type="subcellular location">
    <subcellularLocation>
        <location evidence="1">Cell membrane</location>
        <topology evidence="1">Multi-pass membrane protein</topology>
    </subcellularLocation>
</comment>
<dbReference type="PROSITE" id="PS50850">
    <property type="entry name" value="MFS"/>
    <property type="match status" value="1"/>
</dbReference>
<evidence type="ECO:0000256" key="1">
    <source>
        <dbReference type="ARBA" id="ARBA00004651"/>
    </source>
</evidence>
<feature type="transmembrane region" description="Helical" evidence="7">
    <location>
        <begin position="396"/>
        <end position="416"/>
    </location>
</feature>
<dbReference type="PANTHER" id="PTHR23513:SF6">
    <property type="entry name" value="MAJOR FACILITATOR SUPERFAMILY ASSOCIATED DOMAIN-CONTAINING PROTEIN"/>
    <property type="match status" value="1"/>
</dbReference>
<keyword evidence="5 7" id="KW-0472">Membrane</keyword>
<name>A0ABU0X7U2_9PSEU</name>
<keyword evidence="2" id="KW-1003">Cell membrane</keyword>
<proteinExistence type="predicted"/>
<gene>
    <name evidence="9" type="ORF">CKY47_22350</name>
</gene>
<sequence length="440" mass="43301">MGDTEVMTTLSASGVRPRGGFGLFWASQAAGAAGDRLSGFTAPTVAILVLGASDAEVGVVAAAGWLAYPAVGLLAGALLARARVRRVVVGAELVRFTAFAAIAAAVVCGWLTSVVPLVAAVALAGVATVFVDLGNQVQLPALVPAGRLVGANSRLQGTDSASKLAGPALGGAAVGALGPAAALALGALPFLLSASCRARVPAPTVAAPVAAPAGREPVALRVRDGLRFTCRHPVLGPLVTSGAVRALGTGAVDAVLLLFAYRVLGMSAAGTGLLLAAGAAGALVGVLCVGPLVNALGPRRALLASVAEGLTWCAVPLCLVLPAPVPVLFAIRVLSAFWTPAWGVVGTSVRQRLAPPERQAAVHGTTRVLVSSAIPLGSLGGGLVAGAASGPLGPPTALACVIVAGGLCIAGSALLLPSHIPADRPNTPREDRCTRRPAGS</sequence>
<keyword evidence="4 7" id="KW-1133">Transmembrane helix</keyword>
<evidence type="ECO:0000256" key="4">
    <source>
        <dbReference type="ARBA" id="ARBA00022989"/>
    </source>
</evidence>
<evidence type="ECO:0000256" key="6">
    <source>
        <dbReference type="SAM" id="MobiDB-lite"/>
    </source>
</evidence>
<feature type="transmembrane region" description="Helical" evidence="7">
    <location>
        <begin position="101"/>
        <end position="131"/>
    </location>
</feature>
<dbReference type="EMBL" id="NSDM01000010">
    <property type="protein sequence ID" value="MDQ2586684.1"/>
    <property type="molecule type" value="Genomic_DNA"/>
</dbReference>
<dbReference type="PANTHER" id="PTHR23513">
    <property type="entry name" value="INTEGRAL MEMBRANE EFFLUX PROTEIN-RELATED"/>
    <property type="match status" value="1"/>
</dbReference>
<feature type="transmembrane region" description="Helical" evidence="7">
    <location>
        <begin position="168"/>
        <end position="192"/>
    </location>
</feature>
<dbReference type="SUPFAM" id="SSF103473">
    <property type="entry name" value="MFS general substrate transporter"/>
    <property type="match status" value="1"/>
</dbReference>
<comment type="caution">
    <text evidence="9">The sequence shown here is derived from an EMBL/GenBank/DDBJ whole genome shotgun (WGS) entry which is preliminary data.</text>
</comment>
<feature type="domain" description="Major facilitator superfamily (MFS) profile" evidence="8">
    <location>
        <begin position="234"/>
        <end position="440"/>
    </location>
</feature>
<dbReference type="InterPro" id="IPR020846">
    <property type="entry name" value="MFS_dom"/>
</dbReference>
<dbReference type="InterPro" id="IPR011701">
    <property type="entry name" value="MFS"/>
</dbReference>
<keyword evidence="3 7" id="KW-0812">Transmembrane</keyword>
<evidence type="ECO:0000259" key="8">
    <source>
        <dbReference type="PROSITE" id="PS50850"/>
    </source>
</evidence>
<feature type="transmembrane region" description="Helical" evidence="7">
    <location>
        <begin position="273"/>
        <end position="294"/>
    </location>
</feature>
<evidence type="ECO:0000256" key="3">
    <source>
        <dbReference type="ARBA" id="ARBA00022692"/>
    </source>
</evidence>
<reference evidence="9 10" key="1">
    <citation type="submission" date="2017-06" db="EMBL/GenBank/DDBJ databases">
        <title>Cultured bacterium strain Saccharothrix yanglingensis Hhs.015.</title>
        <authorList>
            <person name="Xia Y."/>
        </authorList>
    </citation>
    <scope>NUCLEOTIDE SEQUENCE [LARGE SCALE GENOMIC DNA]</scope>
    <source>
        <strain evidence="9 10">Hhs.015</strain>
    </source>
</reference>
<dbReference type="InterPro" id="IPR036259">
    <property type="entry name" value="MFS_trans_sf"/>
</dbReference>
<feature type="transmembrane region" description="Helical" evidence="7">
    <location>
        <begin position="301"/>
        <end position="323"/>
    </location>
</feature>
<feature type="region of interest" description="Disordered" evidence="6">
    <location>
        <begin position="420"/>
        <end position="440"/>
    </location>
</feature>
<evidence type="ECO:0000313" key="9">
    <source>
        <dbReference type="EMBL" id="MDQ2586684.1"/>
    </source>
</evidence>
<feature type="transmembrane region" description="Helical" evidence="7">
    <location>
        <begin position="368"/>
        <end position="390"/>
    </location>
</feature>
<dbReference type="Proteomes" id="UP001225605">
    <property type="component" value="Unassembled WGS sequence"/>
</dbReference>
<evidence type="ECO:0000256" key="5">
    <source>
        <dbReference type="ARBA" id="ARBA00023136"/>
    </source>
</evidence>
<dbReference type="Pfam" id="PF07690">
    <property type="entry name" value="MFS_1"/>
    <property type="match status" value="1"/>
</dbReference>
<protein>
    <recommendedName>
        <fullName evidence="8">Major facilitator superfamily (MFS) profile domain-containing protein</fullName>
    </recommendedName>
</protein>
<feature type="transmembrane region" description="Helical" evidence="7">
    <location>
        <begin position="57"/>
        <end position="80"/>
    </location>
</feature>
<organism evidence="9 10">
    <name type="scientific">Saccharothrix yanglingensis</name>
    <dbReference type="NCBI Taxonomy" id="659496"/>
    <lineage>
        <taxon>Bacteria</taxon>
        <taxon>Bacillati</taxon>
        <taxon>Actinomycetota</taxon>
        <taxon>Actinomycetes</taxon>
        <taxon>Pseudonocardiales</taxon>
        <taxon>Pseudonocardiaceae</taxon>
        <taxon>Saccharothrix</taxon>
    </lineage>
</organism>
<keyword evidence="10" id="KW-1185">Reference proteome</keyword>
<evidence type="ECO:0000256" key="7">
    <source>
        <dbReference type="SAM" id="Phobius"/>
    </source>
</evidence>
<evidence type="ECO:0000313" key="10">
    <source>
        <dbReference type="Proteomes" id="UP001225605"/>
    </source>
</evidence>
<evidence type="ECO:0000256" key="2">
    <source>
        <dbReference type="ARBA" id="ARBA00022475"/>
    </source>
</evidence>
<dbReference type="Gene3D" id="1.20.1250.20">
    <property type="entry name" value="MFS general substrate transporter like domains"/>
    <property type="match status" value="2"/>
</dbReference>